<dbReference type="Proteomes" id="UP000231279">
    <property type="component" value="Unassembled WGS sequence"/>
</dbReference>
<dbReference type="Gene3D" id="2.130.10.10">
    <property type="entry name" value="YVTN repeat-like/Quinoprotein amine dehydrogenase"/>
    <property type="match status" value="3"/>
</dbReference>
<evidence type="ECO:0000313" key="3">
    <source>
        <dbReference type="EMBL" id="PIN17225.1"/>
    </source>
</evidence>
<comment type="similarity">
    <text evidence="1">Belongs to the WD repeat L(2)GL family.</text>
</comment>
<sequence length="1062" mass="117793">MSVFVKKLVEKASLKKPAGWFSDSLKPDDVNPHLVFHYGIPLGSMLLAYDSFQRILAISTKDGLIKLFSKDGSQTILESPEAVQSKFLLFLENQGVILNVNVSNHIEVWDIEKKCLSAIHHFEKEITSLAAMRNGHYLYVGDSCGDVSVLRLHQEPCHIEPMKYRIPFAASHGKTSEAGSEISVKYILPQPAAEAKRVLIIYSDGVITLWSIRESKAVFSSCSGSNLQSTNQETKKVTAACWACPVGTKVAVGYSNGDIILWGIPDSKTEEALQNESSASQITSICKLNLGYKANKIPIAKLKWVNADGKLSRLYALGCSEGHSSNLLQVVLLNESTESRTIKLGLYPHESVVDMEITTNTIEQSKSRHDSLLLLGKSSHVYTYDDSLIERYLVQSQTKSSPSLPREAMIKLPYGDSSITVTKFITSIPCMPCSTDEDINMLTKNRLPLLPFETSLKDGNSSSFSPFSRAKNLFITGHSCGAINFWDASQPVLLPVASITQQSDNDFSASGIPVTALHFNYDSHLLVSGDQSGMVRIYTLKSESFAPQNTFMPFQGSSKKGNNHIIRGLKVVKVNGAVISINTTENLKQLAIGTDQGFVFLVDPEGLNVLYQKHIASEFSTGIISMHFETCSFHGFEKNVMIVTTKDSSILTLERDTGNTLNSGVVRPNKPSRALFTRILNGMESGTDINNINSDNSAPKQSYLLLCSEKATYTYSLSHLVQGVKKVLYKKKYNLSCYWASTVGCPDAGLILLFTSGRIEIRSLPELSLVKESSLRALTFSNFRPFSVSDITVSSSHDGEIIIVNGDQEVLFVSTLLHNEAYRLLDYVSQVLNKDLVNTQGIISSPSAKEKKKSIFSSMIKDNKSTKPKNGPEMEMEDSIRSIEELSTVFSSVNFPTDAETEEKKVTNEEDIDLDIDDIDIDDPKEKARGYPVIAGLNKQNFTNTFQAIKGKLKHVKVKTEKAPVNDEPQDEKTGAVNQIKKKYGYTSSGDSSAANMAKTKLSENLKKLQLWEHFCHFILLGHIIIIFMGEKYLKFHVGKFEGKRRYRLEVLRFTENEKKGL</sequence>
<dbReference type="GO" id="GO:0006893">
    <property type="term" value="P:Golgi to plasma membrane transport"/>
    <property type="evidence" value="ECO:0007669"/>
    <property type="project" value="TreeGrafter"/>
</dbReference>
<keyword evidence="2" id="KW-0268">Exocytosis</keyword>
<name>A0A2G9HIA0_9LAMI</name>
<dbReference type="GO" id="GO:0045159">
    <property type="term" value="F:myosin II binding"/>
    <property type="evidence" value="ECO:0007669"/>
    <property type="project" value="TreeGrafter"/>
</dbReference>
<evidence type="ECO:0000313" key="4">
    <source>
        <dbReference type="Proteomes" id="UP000231279"/>
    </source>
</evidence>
<protein>
    <recommendedName>
        <fullName evidence="5">Lethal giant larvae (Lgl)-like C-terminal domain-containing protein</fullName>
    </recommendedName>
</protein>
<dbReference type="GO" id="GO:0019905">
    <property type="term" value="F:syntaxin binding"/>
    <property type="evidence" value="ECO:0007669"/>
    <property type="project" value="TreeGrafter"/>
</dbReference>
<dbReference type="GO" id="GO:0005886">
    <property type="term" value="C:plasma membrane"/>
    <property type="evidence" value="ECO:0007669"/>
    <property type="project" value="TreeGrafter"/>
</dbReference>
<dbReference type="GO" id="GO:0005737">
    <property type="term" value="C:cytoplasm"/>
    <property type="evidence" value="ECO:0007669"/>
    <property type="project" value="TreeGrafter"/>
</dbReference>
<dbReference type="PANTHER" id="PTHR10241">
    <property type="entry name" value="LETHAL 2 GIANT LARVAE PROTEIN"/>
    <property type="match status" value="1"/>
</dbReference>
<organism evidence="3 4">
    <name type="scientific">Handroanthus impetiginosus</name>
    <dbReference type="NCBI Taxonomy" id="429701"/>
    <lineage>
        <taxon>Eukaryota</taxon>
        <taxon>Viridiplantae</taxon>
        <taxon>Streptophyta</taxon>
        <taxon>Embryophyta</taxon>
        <taxon>Tracheophyta</taxon>
        <taxon>Spermatophyta</taxon>
        <taxon>Magnoliopsida</taxon>
        <taxon>eudicotyledons</taxon>
        <taxon>Gunneridae</taxon>
        <taxon>Pentapetalae</taxon>
        <taxon>asterids</taxon>
        <taxon>lamiids</taxon>
        <taxon>Lamiales</taxon>
        <taxon>Bignoniaceae</taxon>
        <taxon>Crescentiina</taxon>
        <taxon>Tabebuia alliance</taxon>
        <taxon>Handroanthus</taxon>
    </lineage>
</organism>
<evidence type="ECO:0008006" key="5">
    <source>
        <dbReference type="Google" id="ProtNLM"/>
    </source>
</evidence>
<dbReference type="EMBL" id="NKXS01001708">
    <property type="protein sequence ID" value="PIN17225.1"/>
    <property type="molecule type" value="Genomic_DNA"/>
</dbReference>
<gene>
    <name evidence="3" type="ORF">CDL12_10104</name>
</gene>
<dbReference type="GO" id="GO:0005096">
    <property type="term" value="F:GTPase activator activity"/>
    <property type="evidence" value="ECO:0007669"/>
    <property type="project" value="TreeGrafter"/>
</dbReference>
<evidence type="ECO:0000256" key="2">
    <source>
        <dbReference type="ARBA" id="ARBA00022483"/>
    </source>
</evidence>
<dbReference type="GO" id="GO:0006887">
    <property type="term" value="P:exocytosis"/>
    <property type="evidence" value="ECO:0007669"/>
    <property type="project" value="UniProtKB-KW"/>
</dbReference>
<accession>A0A2G9HIA0</accession>
<keyword evidence="4" id="KW-1185">Reference proteome</keyword>
<dbReference type="PANTHER" id="PTHR10241:SF27">
    <property type="entry name" value="TRANSDUCIN_WD40 REPEAT-LIKE SUPERFAMILY PROTEIN"/>
    <property type="match status" value="1"/>
</dbReference>
<dbReference type="STRING" id="429701.A0A2G9HIA0"/>
<dbReference type="SUPFAM" id="SSF50978">
    <property type="entry name" value="WD40 repeat-like"/>
    <property type="match status" value="2"/>
</dbReference>
<dbReference type="SMART" id="SM00320">
    <property type="entry name" value="WD40"/>
    <property type="match status" value="5"/>
</dbReference>
<reference evidence="4" key="1">
    <citation type="journal article" date="2018" name="Gigascience">
        <title>Genome assembly of the Pink Ipe (Handroanthus impetiginosus, Bignoniaceae), a highly valued, ecologically keystone Neotropical timber forest tree.</title>
        <authorList>
            <person name="Silva-Junior O.B."/>
            <person name="Grattapaglia D."/>
            <person name="Novaes E."/>
            <person name="Collevatti R.G."/>
        </authorList>
    </citation>
    <scope>NUCLEOTIDE SEQUENCE [LARGE SCALE GENOMIC DNA]</scope>
    <source>
        <strain evidence="4">cv. UFG-1</strain>
    </source>
</reference>
<dbReference type="AlphaFoldDB" id="A0A2G9HIA0"/>
<dbReference type="InterPro" id="IPR036322">
    <property type="entry name" value="WD40_repeat_dom_sf"/>
</dbReference>
<dbReference type="OrthoDB" id="19944at2759"/>
<evidence type="ECO:0000256" key="1">
    <source>
        <dbReference type="ARBA" id="ARBA00008070"/>
    </source>
</evidence>
<dbReference type="InterPro" id="IPR001680">
    <property type="entry name" value="WD40_rpt"/>
</dbReference>
<proteinExistence type="inferred from homology"/>
<dbReference type="InterPro" id="IPR015943">
    <property type="entry name" value="WD40/YVTN_repeat-like_dom_sf"/>
</dbReference>
<comment type="caution">
    <text evidence="3">The sequence shown here is derived from an EMBL/GenBank/DDBJ whole genome shotgun (WGS) entry which is preliminary data.</text>
</comment>